<evidence type="ECO:0000313" key="2">
    <source>
        <dbReference type="EMBL" id="MPC21107.1"/>
    </source>
</evidence>
<reference evidence="2 3" key="1">
    <citation type="submission" date="2019-05" db="EMBL/GenBank/DDBJ databases">
        <title>Another draft genome of Portunus trituberculatus and its Hox gene families provides insights of decapod evolution.</title>
        <authorList>
            <person name="Jeong J.-H."/>
            <person name="Song I."/>
            <person name="Kim S."/>
            <person name="Choi T."/>
            <person name="Kim D."/>
            <person name="Ryu S."/>
            <person name="Kim W."/>
        </authorList>
    </citation>
    <scope>NUCLEOTIDE SEQUENCE [LARGE SCALE GENOMIC DNA]</scope>
    <source>
        <tissue evidence="2">Muscle</tissue>
    </source>
</reference>
<organism evidence="2 3">
    <name type="scientific">Portunus trituberculatus</name>
    <name type="common">Swimming crab</name>
    <name type="synonym">Neptunus trituberculatus</name>
    <dbReference type="NCBI Taxonomy" id="210409"/>
    <lineage>
        <taxon>Eukaryota</taxon>
        <taxon>Metazoa</taxon>
        <taxon>Ecdysozoa</taxon>
        <taxon>Arthropoda</taxon>
        <taxon>Crustacea</taxon>
        <taxon>Multicrustacea</taxon>
        <taxon>Malacostraca</taxon>
        <taxon>Eumalacostraca</taxon>
        <taxon>Eucarida</taxon>
        <taxon>Decapoda</taxon>
        <taxon>Pleocyemata</taxon>
        <taxon>Brachyura</taxon>
        <taxon>Eubrachyura</taxon>
        <taxon>Portunoidea</taxon>
        <taxon>Portunidae</taxon>
        <taxon>Portuninae</taxon>
        <taxon>Portunus</taxon>
    </lineage>
</organism>
<proteinExistence type="predicted"/>
<sequence length="88" mass="9508">MSYSLLPLTLFVITEHGIVEVLSDPAPNFPADTNICGSGGEGGGMYQNAFRASLPQPHSNLLVQVIQVPQSVRHGQAPRFLLAFHTHL</sequence>
<name>A0A5B7DIU4_PORTR</name>
<comment type="caution">
    <text evidence="2">The sequence shown here is derived from an EMBL/GenBank/DDBJ whole genome shotgun (WGS) entry which is preliminary data.</text>
</comment>
<gene>
    <name evidence="2" type="ORF">E2C01_014082</name>
</gene>
<feature type="signal peptide" evidence="1">
    <location>
        <begin position="1"/>
        <end position="23"/>
    </location>
</feature>
<protein>
    <submittedName>
        <fullName evidence="2">Uncharacterized protein</fullName>
    </submittedName>
</protein>
<keyword evidence="3" id="KW-1185">Reference proteome</keyword>
<accession>A0A5B7DIU4</accession>
<evidence type="ECO:0000313" key="3">
    <source>
        <dbReference type="Proteomes" id="UP000324222"/>
    </source>
</evidence>
<evidence type="ECO:0000256" key="1">
    <source>
        <dbReference type="SAM" id="SignalP"/>
    </source>
</evidence>
<dbReference type="Proteomes" id="UP000324222">
    <property type="component" value="Unassembled WGS sequence"/>
</dbReference>
<dbReference type="AlphaFoldDB" id="A0A5B7DIU4"/>
<feature type="chain" id="PRO_5023024711" evidence="1">
    <location>
        <begin position="24"/>
        <end position="88"/>
    </location>
</feature>
<dbReference type="EMBL" id="VSRR010000943">
    <property type="protein sequence ID" value="MPC21107.1"/>
    <property type="molecule type" value="Genomic_DNA"/>
</dbReference>
<keyword evidence="1" id="KW-0732">Signal</keyword>